<dbReference type="Pfam" id="PF04075">
    <property type="entry name" value="F420H2_quin_red"/>
    <property type="match status" value="1"/>
</dbReference>
<comment type="caution">
    <text evidence="4">The sequence shown here is derived from an EMBL/GenBank/DDBJ whole genome shotgun (WGS) entry which is preliminary data.</text>
</comment>
<reference evidence="4 5" key="1">
    <citation type="submission" date="2021-06" db="EMBL/GenBank/DDBJ databases">
        <title>Actinomycetes sequencing.</title>
        <authorList>
            <person name="Shan Q."/>
        </authorList>
    </citation>
    <scope>NUCLEOTIDE SEQUENCE [LARGE SCALE GENOMIC DNA]</scope>
    <source>
        <strain evidence="4 5">NEAU-G5</strain>
    </source>
</reference>
<dbReference type="InterPro" id="IPR012349">
    <property type="entry name" value="Split_barrel_FMN-bd"/>
</dbReference>
<organism evidence="4 5">
    <name type="scientific">Nocardia albiluteola</name>
    <dbReference type="NCBI Taxonomy" id="2842303"/>
    <lineage>
        <taxon>Bacteria</taxon>
        <taxon>Bacillati</taxon>
        <taxon>Actinomycetota</taxon>
        <taxon>Actinomycetes</taxon>
        <taxon>Mycobacteriales</taxon>
        <taxon>Nocardiaceae</taxon>
        <taxon>Nocardia</taxon>
    </lineage>
</organism>
<evidence type="ECO:0000256" key="3">
    <source>
        <dbReference type="SAM" id="MobiDB-lite"/>
    </source>
</evidence>
<dbReference type="PANTHER" id="PTHR39428">
    <property type="entry name" value="F420H(2)-DEPENDENT QUINONE REDUCTASE RV1261C"/>
    <property type="match status" value="1"/>
</dbReference>
<dbReference type="PANTHER" id="PTHR39428:SF1">
    <property type="entry name" value="F420H(2)-DEPENDENT QUINONE REDUCTASE RV1261C"/>
    <property type="match status" value="1"/>
</dbReference>
<evidence type="ECO:0000313" key="5">
    <source>
        <dbReference type="Proteomes" id="UP000733379"/>
    </source>
</evidence>
<dbReference type="EMBL" id="JAHKNI010000003">
    <property type="protein sequence ID" value="MBU3062114.1"/>
    <property type="molecule type" value="Genomic_DNA"/>
</dbReference>
<protein>
    <submittedName>
        <fullName evidence="4">Nitroreductase family deazaflavin-dependent oxidoreductase</fullName>
    </submittedName>
</protein>
<comment type="catalytic activity">
    <reaction evidence="2">
        <text>oxidized coenzyme F420-(gamma-L-Glu)(n) + a quinol + H(+) = reduced coenzyme F420-(gamma-L-Glu)(n) + a quinone</text>
        <dbReference type="Rhea" id="RHEA:39663"/>
        <dbReference type="Rhea" id="RHEA-COMP:12939"/>
        <dbReference type="Rhea" id="RHEA-COMP:14378"/>
        <dbReference type="ChEBI" id="CHEBI:15378"/>
        <dbReference type="ChEBI" id="CHEBI:24646"/>
        <dbReference type="ChEBI" id="CHEBI:132124"/>
        <dbReference type="ChEBI" id="CHEBI:133980"/>
        <dbReference type="ChEBI" id="CHEBI:139511"/>
    </reaction>
</comment>
<dbReference type="NCBIfam" id="TIGR00026">
    <property type="entry name" value="hi_GC_TIGR00026"/>
    <property type="match status" value="1"/>
</dbReference>
<evidence type="ECO:0000256" key="2">
    <source>
        <dbReference type="ARBA" id="ARBA00049106"/>
    </source>
</evidence>
<name>A0ABS6AYN1_9NOCA</name>
<feature type="region of interest" description="Disordered" evidence="3">
    <location>
        <begin position="131"/>
        <end position="152"/>
    </location>
</feature>
<accession>A0ABS6AYN1</accession>
<comment type="similarity">
    <text evidence="1">Belongs to the F420H(2)-dependent quinone reductase family.</text>
</comment>
<evidence type="ECO:0000256" key="1">
    <source>
        <dbReference type="ARBA" id="ARBA00008710"/>
    </source>
</evidence>
<sequence length="152" mass="17103">MAQSTDKTRSGGPSPLSRWMQLKMNARAIRRFRRTGRQFMGMDLLILHTVGKSSGTPRQSPLAWFADGDDSWLIVASGGGKRNPDWYANMVAHPEGTSVELHGGDPVPVTPHTLDGEARAEAWKRITADQPRYGKYQKKSERQYPVVRLTRR</sequence>
<evidence type="ECO:0000313" key="4">
    <source>
        <dbReference type="EMBL" id="MBU3062114.1"/>
    </source>
</evidence>
<gene>
    <name evidence="4" type="ORF">KO481_11330</name>
</gene>
<dbReference type="Gene3D" id="2.30.110.10">
    <property type="entry name" value="Electron Transport, Fmn-binding Protein, Chain A"/>
    <property type="match status" value="1"/>
</dbReference>
<keyword evidence="5" id="KW-1185">Reference proteome</keyword>
<dbReference type="Proteomes" id="UP000733379">
    <property type="component" value="Unassembled WGS sequence"/>
</dbReference>
<proteinExistence type="inferred from homology"/>
<dbReference type="InterPro" id="IPR004378">
    <property type="entry name" value="F420H2_quin_Rdtase"/>
</dbReference>
<dbReference type="RefSeq" id="WP_215917002.1">
    <property type="nucleotide sequence ID" value="NZ_JAHKNI010000003.1"/>
</dbReference>